<evidence type="ECO:0000313" key="3">
    <source>
        <dbReference type="Proteomes" id="UP000034201"/>
    </source>
</evidence>
<evidence type="ECO:0000256" key="1">
    <source>
        <dbReference type="SAM" id="MobiDB-lite"/>
    </source>
</evidence>
<proteinExistence type="predicted"/>
<comment type="caution">
    <text evidence="2">The sequence shown here is derived from an EMBL/GenBank/DDBJ whole genome shotgun (WGS) entry which is preliminary data.</text>
</comment>
<sequence length="117" mass="13586">MGFEQSKEMQGIPGGTPEDVILRQERRRREGESMEQLEHSYTAQANGLLKDERVRNEVSRFSKNIISAREGVEQDDYASRLFDALKLRRIEIPDFDNNRERSACALALARRHEQSLH</sequence>
<dbReference type="EMBL" id="LCQQ01000055">
    <property type="protein sequence ID" value="KKW19516.1"/>
    <property type="molecule type" value="Genomic_DNA"/>
</dbReference>
<accession>A0A0G1WL68</accession>
<feature type="region of interest" description="Disordered" evidence="1">
    <location>
        <begin position="1"/>
        <end position="20"/>
    </location>
</feature>
<evidence type="ECO:0000313" key="2">
    <source>
        <dbReference type="EMBL" id="KKW19516.1"/>
    </source>
</evidence>
<protein>
    <submittedName>
        <fullName evidence="2">Uncharacterized protein</fullName>
    </submittedName>
</protein>
<name>A0A0G1WL68_9BACT</name>
<dbReference type="Proteomes" id="UP000034201">
    <property type="component" value="Unassembled WGS sequence"/>
</dbReference>
<reference evidence="2 3" key="1">
    <citation type="journal article" date="2015" name="Nature">
        <title>rRNA introns, odd ribosomes, and small enigmatic genomes across a large radiation of phyla.</title>
        <authorList>
            <person name="Brown C.T."/>
            <person name="Hug L.A."/>
            <person name="Thomas B.C."/>
            <person name="Sharon I."/>
            <person name="Castelle C.J."/>
            <person name="Singh A."/>
            <person name="Wilkins M.J."/>
            <person name="Williams K.H."/>
            <person name="Banfield J.F."/>
        </authorList>
    </citation>
    <scope>NUCLEOTIDE SEQUENCE [LARGE SCALE GENOMIC DNA]</scope>
</reference>
<dbReference type="AlphaFoldDB" id="A0A0G1WL68"/>
<gene>
    <name evidence="2" type="ORF">UY61_C0055G0005</name>
</gene>
<organism evidence="2 3">
    <name type="scientific">Candidatus Adlerbacteria bacterium GW2011_GWC1_50_9</name>
    <dbReference type="NCBI Taxonomy" id="1618608"/>
    <lineage>
        <taxon>Bacteria</taxon>
        <taxon>Candidatus Adleribacteriota</taxon>
    </lineage>
</organism>